<sequence>HHSADVKQDDDAGCCEDSEEDEWDYVKVNNQQQQQEEEQQELQPAHEKQPESTPSEDITHTLVHSSNSFAPDDQLQLQENGDVQQQQQQQQRVPELEQHFDQQEEKYEQEEVVELEQALPSREDKDREEEAEEEQVEEHHYETKAAVPNTSELVVTADILGDNTESTVSECTKEVDDVISGAETKEVVNLLNDEFREDVPPPTTADALFETNNLNEENAEPTPFVPSDSVNMEASMYGGSISDQHMSPETPVSPMENFPVQQQPQQYSDEKDMFGTSMDDTMSPTGEGEELHEKHMYETEEKSMNLQYQQQEEGSGAGAAGDNGWQLNPDAKEFVPVTGSTAGGEMNAK</sequence>
<organism evidence="2 3">
    <name type="scientific">Anopheles maculatus</name>
    <dbReference type="NCBI Taxonomy" id="74869"/>
    <lineage>
        <taxon>Eukaryota</taxon>
        <taxon>Metazoa</taxon>
        <taxon>Ecdysozoa</taxon>
        <taxon>Arthropoda</taxon>
        <taxon>Hexapoda</taxon>
        <taxon>Insecta</taxon>
        <taxon>Pterygota</taxon>
        <taxon>Neoptera</taxon>
        <taxon>Endopterygota</taxon>
        <taxon>Diptera</taxon>
        <taxon>Nematocera</taxon>
        <taxon>Culicoidea</taxon>
        <taxon>Culicidae</taxon>
        <taxon>Anophelinae</taxon>
        <taxon>Anopheles</taxon>
        <taxon>Anopheles maculatus group</taxon>
    </lineage>
</organism>
<feature type="region of interest" description="Disordered" evidence="1">
    <location>
        <begin position="214"/>
        <end position="349"/>
    </location>
</feature>
<evidence type="ECO:0000256" key="1">
    <source>
        <dbReference type="SAM" id="MobiDB-lite"/>
    </source>
</evidence>
<keyword evidence="3" id="KW-1185">Reference proteome</keyword>
<dbReference type="EnsemblMetazoa" id="AMAM001421-RA">
    <property type="protein sequence ID" value="AMAM001421-PA"/>
    <property type="gene ID" value="AMAM001421"/>
</dbReference>
<reference evidence="2" key="2">
    <citation type="submission" date="2020-05" db="UniProtKB">
        <authorList>
            <consortium name="EnsemblMetazoa"/>
        </authorList>
    </citation>
    <scope>IDENTIFICATION</scope>
    <source>
        <strain evidence="2">maculatus3</strain>
    </source>
</reference>
<protein>
    <recommendedName>
        <fullName evidence="4">Ataxin-2 C-terminal domain-containing protein</fullName>
    </recommendedName>
</protein>
<feature type="compositionally biased region" description="Basic and acidic residues" evidence="1">
    <location>
        <begin position="289"/>
        <end position="303"/>
    </location>
</feature>
<feature type="region of interest" description="Disordered" evidence="1">
    <location>
        <begin position="1"/>
        <end position="149"/>
    </location>
</feature>
<feature type="compositionally biased region" description="Basic and acidic residues" evidence="1">
    <location>
        <begin position="94"/>
        <end position="106"/>
    </location>
</feature>
<feature type="compositionally biased region" description="Acidic residues" evidence="1">
    <location>
        <begin position="11"/>
        <end position="23"/>
    </location>
</feature>
<proteinExistence type="predicted"/>
<accession>A0A182S7T9</accession>
<feature type="compositionally biased region" description="Basic and acidic residues" evidence="1">
    <location>
        <begin position="1"/>
        <end position="10"/>
    </location>
</feature>
<dbReference type="VEuPathDB" id="VectorBase:AMAM001421"/>
<dbReference type="AlphaFoldDB" id="A0A182S7T9"/>
<feature type="compositionally biased region" description="Low complexity" evidence="1">
    <location>
        <begin position="74"/>
        <end position="93"/>
    </location>
</feature>
<evidence type="ECO:0000313" key="3">
    <source>
        <dbReference type="Proteomes" id="UP000075901"/>
    </source>
</evidence>
<dbReference type="Proteomes" id="UP000075901">
    <property type="component" value="Unassembled WGS sequence"/>
</dbReference>
<evidence type="ECO:0008006" key="4">
    <source>
        <dbReference type="Google" id="ProtNLM"/>
    </source>
</evidence>
<name>A0A182S7T9_9DIPT</name>
<feature type="compositionally biased region" description="Polar residues" evidence="1">
    <location>
        <begin position="51"/>
        <end position="69"/>
    </location>
</feature>
<reference evidence="3" key="1">
    <citation type="submission" date="2013-09" db="EMBL/GenBank/DDBJ databases">
        <title>The Genome Sequence of Anopheles maculatus species B.</title>
        <authorList>
            <consortium name="The Broad Institute Genomics Platform"/>
            <person name="Neafsey D.E."/>
            <person name="Besansky N."/>
            <person name="Howell P."/>
            <person name="Walton C."/>
            <person name="Young S.K."/>
            <person name="Zeng Q."/>
            <person name="Gargeya S."/>
            <person name="Fitzgerald M."/>
            <person name="Haas B."/>
            <person name="Abouelleil A."/>
            <person name="Allen A.W."/>
            <person name="Alvarado L."/>
            <person name="Arachchi H.M."/>
            <person name="Berlin A.M."/>
            <person name="Chapman S.B."/>
            <person name="Gainer-Dewar J."/>
            <person name="Goldberg J."/>
            <person name="Griggs A."/>
            <person name="Gujja S."/>
            <person name="Hansen M."/>
            <person name="Howarth C."/>
            <person name="Imamovic A."/>
            <person name="Ireland A."/>
            <person name="Larimer J."/>
            <person name="McCowan C."/>
            <person name="Murphy C."/>
            <person name="Pearson M."/>
            <person name="Poon T.W."/>
            <person name="Priest M."/>
            <person name="Roberts A."/>
            <person name="Saif S."/>
            <person name="Shea T."/>
            <person name="Sisk P."/>
            <person name="Sykes S."/>
            <person name="Wortman J."/>
            <person name="Nusbaum C."/>
            <person name="Birren B."/>
        </authorList>
    </citation>
    <scope>NUCLEOTIDE SEQUENCE [LARGE SCALE GENOMIC DNA]</scope>
    <source>
        <strain evidence="3">maculatus3</strain>
    </source>
</reference>
<evidence type="ECO:0000313" key="2">
    <source>
        <dbReference type="EnsemblMetazoa" id="AMAM001421-PA"/>
    </source>
</evidence>
<feature type="compositionally biased region" description="Acidic residues" evidence="1">
    <location>
        <begin position="126"/>
        <end position="136"/>
    </location>
</feature>